<dbReference type="Pfam" id="PF08066">
    <property type="entry name" value="PMC2NT"/>
    <property type="match status" value="1"/>
</dbReference>
<keyword evidence="3" id="KW-0540">Nuclease</keyword>
<sequence length="843" mass="97341">MVNRVFKVEVNNSVCVKEEACTDKMESKNNEDILPGYRSFEEFREASFKAVVEATRSSNSLPTGKNWDYYTTFPSFKKVMDAEGARVLKLISLVLHHQGLRGNILRRDFEEKFDLIVDANDSILERVACNLDEVSGIRRNPEPILVEAVSSCTRPVNGSWNLVQSQNLSQSSSSGPQPVRLLTAKNIRRPQIEFKDKIDNSSSPFEPRIKEKPNSLKPLAITLQLTEDGEESFSHPYEFELERFTPSAKQLERVKPRMYKQLEETPLVMVEQADQLPGLLQDLSSYSEIAVDLEHHSYRSFQGFTCLMQISTRDTDYIIDTLLLRDKLCCLNEIFTKPSIIKVFHGAIHDVEWLQRDLSVYVVNMFDTHEGAKLLNFAQLSLAFLMKHYCNVVADKHYQLADWRIRPLPDELVMYARKDTHYLLYIYDMMQNALLDAANGQKNLLQSVFQQSTEICKTRYEKPVFREDSHMTLYRRNKRLFDNRQLYALRELYRWRDRISREDDESTGYVLPNHMMLQIAESLPREMQGILACCNPIPPIVRQNLHKLHTIVLEARDQPLVKPLLEEELWTRVSTQNWNKVNLDGALHCPHDLTHIQDFRDDLPTLLGSTYNINETEVGAKKIQMIKPMISVFEAEAEIDTPNHVTFVCPYERYKKVKPFIQSQETTLTSAENTATVPGTEDDNAERIQRIKDHFVEVSSKMVKEGAEEEAEKTNSAITTHSLPPLPPSPEPKRSEEMETLRSKVSRKRKNRKKDSSAQPSKRLKLDKSVEVNSPSTSVPRTGSKKMKEEGFQPFDYSKVNFSRFRGGSRTSAQIENKGKPKGKKRKRHHGKNKSMTFERNQW</sequence>
<dbReference type="PANTHER" id="PTHR12124:SF47">
    <property type="entry name" value="EXOSOME COMPONENT 10"/>
    <property type="match status" value="1"/>
</dbReference>
<dbReference type="InterPro" id="IPR036397">
    <property type="entry name" value="RNaseH_sf"/>
</dbReference>
<evidence type="ECO:0000313" key="12">
    <source>
        <dbReference type="EMBL" id="PNF29148.1"/>
    </source>
</evidence>
<dbReference type="OrthoDB" id="2250022at2759"/>
<comment type="caution">
    <text evidence="12">The sequence shown here is derived from an EMBL/GenBank/DDBJ whole genome shotgun (WGS) entry which is preliminary data.</text>
</comment>
<dbReference type="SUPFAM" id="SSF47819">
    <property type="entry name" value="HRDC-like"/>
    <property type="match status" value="1"/>
</dbReference>
<dbReference type="GO" id="GO:0071051">
    <property type="term" value="P:poly(A)-dependent snoRNA 3'-end processing"/>
    <property type="evidence" value="ECO:0007669"/>
    <property type="project" value="TreeGrafter"/>
</dbReference>
<evidence type="ECO:0000256" key="2">
    <source>
        <dbReference type="ARBA" id="ARBA00022552"/>
    </source>
</evidence>
<dbReference type="EMBL" id="NEVH01013262">
    <property type="protein sequence ID" value="PNF29146.1"/>
    <property type="molecule type" value="Genomic_DNA"/>
</dbReference>
<evidence type="ECO:0000256" key="7">
    <source>
        <dbReference type="ARBA" id="ARBA00023242"/>
    </source>
</evidence>
<feature type="compositionally biased region" description="Basic and acidic residues" evidence="10">
    <location>
        <begin position="731"/>
        <end position="742"/>
    </location>
</feature>
<dbReference type="FunFam" id="1.10.150.80:FF:000001">
    <property type="entry name" value="Putative exosome component 10"/>
    <property type="match status" value="1"/>
</dbReference>
<organism evidence="12 13">
    <name type="scientific">Cryptotermes secundus</name>
    <dbReference type="NCBI Taxonomy" id="105785"/>
    <lineage>
        <taxon>Eukaryota</taxon>
        <taxon>Metazoa</taxon>
        <taxon>Ecdysozoa</taxon>
        <taxon>Arthropoda</taxon>
        <taxon>Hexapoda</taxon>
        <taxon>Insecta</taxon>
        <taxon>Pterygota</taxon>
        <taxon>Neoptera</taxon>
        <taxon>Polyneoptera</taxon>
        <taxon>Dictyoptera</taxon>
        <taxon>Blattodea</taxon>
        <taxon>Blattoidea</taxon>
        <taxon>Termitoidae</taxon>
        <taxon>Kalotermitidae</taxon>
        <taxon>Cryptotermitinae</taxon>
        <taxon>Cryptotermes</taxon>
    </lineage>
</organism>
<dbReference type="InterPro" id="IPR012588">
    <property type="entry name" value="Exosome-assoc_fac_Rrp6_N"/>
</dbReference>
<dbReference type="GO" id="GO:0000166">
    <property type="term" value="F:nucleotide binding"/>
    <property type="evidence" value="ECO:0007669"/>
    <property type="project" value="InterPro"/>
</dbReference>
<feature type="compositionally biased region" description="Polar residues" evidence="10">
    <location>
        <begin position="771"/>
        <end position="781"/>
    </location>
</feature>
<dbReference type="GO" id="GO:0000175">
    <property type="term" value="F:3'-5'-RNA exonuclease activity"/>
    <property type="evidence" value="ECO:0007669"/>
    <property type="project" value="InterPro"/>
</dbReference>
<dbReference type="PANTHER" id="PTHR12124">
    <property type="entry name" value="POLYMYOSITIS/SCLERODERMA AUTOANTIGEN-RELATED"/>
    <property type="match status" value="1"/>
</dbReference>
<feature type="region of interest" description="Disordered" evidence="10">
    <location>
        <begin position="700"/>
        <end position="843"/>
    </location>
</feature>
<dbReference type="SMART" id="SM00341">
    <property type="entry name" value="HRDC"/>
    <property type="match status" value="1"/>
</dbReference>
<dbReference type="FunCoup" id="A0A2J7QKR3">
    <property type="interactions" value="2117"/>
</dbReference>
<comment type="similarity">
    <text evidence="8">Belongs to the exosome component 10/RRP6 family.</text>
</comment>
<feature type="compositionally biased region" description="Basic residues" evidence="10">
    <location>
        <begin position="744"/>
        <end position="753"/>
    </location>
</feature>
<dbReference type="GO" id="GO:0071036">
    <property type="term" value="P:nuclear polyadenylation-dependent snoRNA catabolic process"/>
    <property type="evidence" value="ECO:0007669"/>
    <property type="project" value="TreeGrafter"/>
</dbReference>
<keyword evidence="2" id="KW-0698">rRNA processing</keyword>
<gene>
    <name evidence="12" type="ORF">B7P43_G12605</name>
</gene>
<evidence type="ECO:0000313" key="13">
    <source>
        <dbReference type="Proteomes" id="UP000235965"/>
    </source>
</evidence>
<evidence type="ECO:0000256" key="6">
    <source>
        <dbReference type="ARBA" id="ARBA00022839"/>
    </source>
</evidence>
<dbReference type="Gene3D" id="1.10.150.80">
    <property type="entry name" value="HRDC domain"/>
    <property type="match status" value="1"/>
</dbReference>
<reference evidence="12 13" key="1">
    <citation type="submission" date="2017-12" db="EMBL/GenBank/DDBJ databases">
        <title>Hemimetabolous genomes reveal molecular basis of termite eusociality.</title>
        <authorList>
            <person name="Harrison M.C."/>
            <person name="Jongepier E."/>
            <person name="Robertson H.M."/>
            <person name="Arning N."/>
            <person name="Bitard-Feildel T."/>
            <person name="Chao H."/>
            <person name="Childers C.P."/>
            <person name="Dinh H."/>
            <person name="Doddapaneni H."/>
            <person name="Dugan S."/>
            <person name="Gowin J."/>
            <person name="Greiner C."/>
            <person name="Han Y."/>
            <person name="Hu H."/>
            <person name="Hughes D.S.T."/>
            <person name="Huylmans A.-K."/>
            <person name="Kemena C."/>
            <person name="Kremer L.P.M."/>
            <person name="Lee S.L."/>
            <person name="Lopez-Ezquerra A."/>
            <person name="Mallet L."/>
            <person name="Monroy-Kuhn J.M."/>
            <person name="Moser A."/>
            <person name="Murali S.C."/>
            <person name="Muzny D.M."/>
            <person name="Otani S."/>
            <person name="Piulachs M.-D."/>
            <person name="Poelchau M."/>
            <person name="Qu J."/>
            <person name="Schaub F."/>
            <person name="Wada-Katsumata A."/>
            <person name="Worley K.C."/>
            <person name="Xie Q."/>
            <person name="Ylla G."/>
            <person name="Poulsen M."/>
            <person name="Gibbs R.A."/>
            <person name="Schal C."/>
            <person name="Richards S."/>
            <person name="Belles X."/>
            <person name="Korb J."/>
            <person name="Bornberg-Bauer E."/>
        </authorList>
    </citation>
    <scope>NUCLEOTIDE SEQUENCE [LARGE SCALE GENOMIC DNA]</scope>
    <source>
        <tissue evidence="12">Whole body</tissue>
    </source>
</reference>
<accession>A0A2J7QKR3</accession>
<dbReference type="GO" id="GO:0005730">
    <property type="term" value="C:nucleolus"/>
    <property type="evidence" value="ECO:0007669"/>
    <property type="project" value="TreeGrafter"/>
</dbReference>
<keyword evidence="4" id="KW-0378">Hydrolase</keyword>
<comment type="subcellular location">
    <subcellularLocation>
        <location evidence="1">Nucleus</location>
    </subcellularLocation>
</comment>
<protein>
    <recommendedName>
        <fullName evidence="9">Exosome complex component 10 homolog</fullName>
    </recommendedName>
</protein>
<dbReference type="GO" id="GO:0071039">
    <property type="term" value="P:nuclear polyadenylation-dependent CUT catabolic process"/>
    <property type="evidence" value="ECO:0007669"/>
    <property type="project" value="TreeGrafter"/>
</dbReference>
<evidence type="ECO:0000256" key="8">
    <source>
        <dbReference type="ARBA" id="ARBA00043957"/>
    </source>
</evidence>
<dbReference type="Proteomes" id="UP000235965">
    <property type="component" value="Unassembled WGS sequence"/>
</dbReference>
<evidence type="ECO:0000256" key="10">
    <source>
        <dbReference type="SAM" id="MobiDB-lite"/>
    </source>
</evidence>
<dbReference type="InterPro" id="IPR002562">
    <property type="entry name" value="3'-5'_exonuclease_dom"/>
</dbReference>
<dbReference type="STRING" id="105785.A0A2J7QKR3"/>
<dbReference type="InterPro" id="IPR045092">
    <property type="entry name" value="Rrp6-like"/>
</dbReference>
<dbReference type="Gene3D" id="3.30.420.10">
    <property type="entry name" value="Ribonuclease H-like superfamily/Ribonuclease H"/>
    <property type="match status" value="1"/>
</dbReference>
<dbReference type="CDD" id="cd06147">
    <property type="entry name" value="Rrp6p_like_exo"/>
    <property type="match status" value="1"/>
</dbReference>
<dbReference type="GO" id="GO:0000467">
    <property type="term" value="P:exonucleolytic trimming to generate mature 3'-end of 5.8S rRNA from tricistronic rRNA transcript (SSU-rRNA, 5.8S rRNA, LSU-rRNA)"/>
    <property type="evidence" value="ECO:0007669"/>
    <property type="project" value="InterPro"/>
</dbReference>
<dbReference type="GO" id="GO:0071040">
    <property type="term" value="P:nuclear polyadenylation-dependent antisense transcript catabolic process"/>
    <property type="evidence" value="ECO:0007669"/>
    <property type="project" value="TreeGrafter"/>
</dbReference>
<dbReference type="Pfam" id="PF01612">
    <property type="entry name" value="DNA_pol_A_exo1"/>
    <property type="match status" value="1"/>
</dbReference>
<dbReference type="GO" id="GO:0071044">
    <property type="term" value="P:histone mRNA catabolic process"/>
    <property type="evidence" value="ECO:0007669"/>
    <property type="project" value="TreeGrafter"/>
</dbReference>
<dbReference type="SMART" id="SM00474">
    <property type="entry name" value="35EXOc"/>
    <property type="match status" value="1"/>
</dbReference>
<dbReference type="InterPro" id="IPR049559">
    <property type="entry name" value="Rrp6p-like_exo"/>
</dbReference>
<feature type="domain" description="HRDC" evidence="11">
    <location>
        <begin position="482"/>
        <end position="562"/>
    </location>
</feature>
<dbReference type="SUPFAM" id="SSF53098">
    <property type="entry name" value="Ribonuclease H-like"/>
    <property type="match status" value="1"/>
</dbReference>
<evidence type="ECO:0000256" key="5">
    <source>
        <dbReference type="ARBA" id="ARBA00022835"/>
    </source>
</evidence>
<evidence type="ECO:0000256" key="9">
    <source>
        <dbReference type="ARBA" id="ARBA00070365"/>
    </source>
</evidence>
<evidence type="ECO:0000256" key="1">
    <source>
        <dbReference type="ARBA" id="ARBA00004123"/>
    </source>
</evidence>
<dbReference type="GO" id="GO:0000176">
    <property type="term" value="C:nuclear exosome (RNase complex)"/>
    <property type="evidence" value="ECO:0007669"/>
    <property type="project" value="InterPro"/>
</dbReference>
<dbReference type="FunFam" id="3.30.420.10:FF:000059">
    <property type="entry name" value="Exosome complex exonuclease Rrp6"/>
    <property type="match status" value="1"/>
</dbReference>
<dbReference type="GO" id="GO:0071037">
    <property type="term" value="P:nuclear polyadenylation-dependent snRNA catabolic process"/>
    <property type="evidence" value="ECO:0007669"/>
    <property type="project" value="TreeGrafter"/>
</dbReference>
<dbReference type="Pfam" id="PF00570">
    <property type="entry name" value="HRDC"/>
    <property type="match status" value="1"/>
</dbReference>
<evidence type="ECO:0000256" key="3">
    <source>
        <dbReference type="ARBA" id="ARBA00022722"/>
    </source>
</evidence>
<evidence type="ECO:0000256" key="4">
    <source>
        <dbReference type="ARBA" id="ARBA00022801"/>
    </source>
</evidence>
<keyword evidence="13" id="KW-1185">Reference proteome</keyword>
<keyword evidence="7" id="KW-0539">Nucleus</keyword>
<dbReference type="GO" id="GO:0071035">
    <property type="term" value="P:nuclear polyadenylation-dependent rRNA catabolic process"/>
    <property type="evidence" value="ECO:0007669"/>
    <property type="project" value="TreeGrafter"/>
</dbReference>
<keyword evidence="6" id="KW-0269">Exonuclease</keyword>
<dbReference type="AlphaFoldDB" id="A0A2J7QKR3"/>
<dbReference type="EMBL" id="NEVH01013262">
    <property type="protein sequence ID" value="PNF29148.1"/>
    <property type="molecule type" value="Genomic_DNA"/>
</dbReference>
<dbReference type="InterPro" id="IPR012337">
    <property type="entry name" value="RNaseH-like_sf"/>
</dbReference>
<name>A0A2J7QKR3_9NEOP</name>
<dbReference type="PROSITE" id="PS50967">
    <property type="entry name" value="HRDC"/>
    <property type="match status" value="1"/>
</dbReference>
<proteinExistence type="inferred from homology"/>
<dbReference type="GO" id="GO:0003727">
    <property type="term" value="F:single-stranded RNA binding"/>
    <property type="evidence" value="ECO:0007669"/>
    <property type="project" value="TreeGrafter"/>
</dbReference>
<dbReference type="InterPro" id="IPR002121">
    <property type="entry name" value="HRDC_dom"/>
</dbReference>
<dbReference type="InterPro" id="IPR010997">
    <property type="entry name" value="HRDC-like_sf"/>
</dbReference>
<evidence type="ECO:0000259" key="11">
    <source>
        <dbReference type="PROSITE" id="PS50967"/>
    </source>
</evidence>
<dbReference type="GO" id="GO:0071038">
    <property type="term" value="P:TRAMP-dependent tRNA surveillance pathway"/>
    <property type="evidence" value="ECO:0007669"/>
    <property type="project" value="TreeGrafter"/>
</dbReference>
<dbReference type="InterPro" id="IPR044876">
    <property type="entry name" value="HRDC_dom_sf"/>
</dbReference>
<feature type="compositionally biased region" description="Basic residues" evidence="10">
    <location>
        <begin position="820"/>
        <end position="833"/>
    </location>
</feature>
<keyword evidence="5" id="KW-0271">Exosome</keyword>
<dbReference type="InParanoid" id="A0A2J7QKR3"/>